<keyword evidence="1" id="KW-1133">Transmembrane helix</keyword>
<name>A0A6C0JNY5_9ZZZZ</name>
<protein>
    <submittedName>
        <fullName evidence="2">Uncharacterized protein</fullName>
    </submittedName>
</protein>
<dbReference type="EMBL" id="MN740684">
    <property type="protein sequence ID" value="QHU07485.1"/>
    <property type="molecule type" value="Genomic_DNA"/>
</dbReference>
<keyword evidence="1" id="KW-0472">Membrane</keyword>
<accession>A0A6C0JNY5</accession>
<evidence type="ECO:0000313" key="2">
    <source>
        <dbReference type="EMBL" id="QHU07485.1"/>
    </source>
</evidence>
<feature type="transmembrane region" description="Helical" evidence="1">
    <location>
        <begin position="59"/>
        <end position="86"/>
    </location>
</feature>
<organism evidence="2">
    <name type="scientific">viral metagenome</name>
    <dbReference type="NCBI Taxonomy" id="1070528"/>
    <lineage>
        <taxon>unclassified sequences</taxon>
        <taxon>metagenomes</taxon>
        <taxon>organismal metagenomes</taxon>
    </lineage>
</organism>
<dbReference type="AlphaFoldDB" id="A0A6C0JNY5"/>
<reference evidence="2" key="1">
    <citation type="journal article" date="2020" name="Nature">
        <title>Giant virus diversity and host interactions through global metagenomics.</title>
        <authorList>
            <person name="Schulz F."/>
            <person name="Roux S."/>
            <person name="Paez-Espino D."/>
            <person name="Jungbluth S."/>
            <person name="Walsh D.A."/>
            <person name="Denef V.J."/>
            <person name="McMahon K.D."/>
            <person name="Konstantinidis K.T."/>
            <person name="Eloe-Fadrosh E.A."/>
            <person name="Kyrpides N.C."/>
            <person name="Woyke T."/>
        </authorList>
    </citation>
    <scope>NUCLEOTIDE SEQUENCE</scope>
    <source>
        <strain evidence="2">GVMAG-S-1040241-154</strain>
    </source>
</reference>
<evidence type="ECO:0000256" key="1">
    <source>
        <dbReference type="SAM" id="Phobius"/>
    </source>
</evidence>
<sequence>MTQKDYSYNQEKICANDIDSDNDENNYNDFFIFILSYIKDELSKPNIKVEIIKPLLIHLLYYIIPFVILFVLINFITTIIAVFLVFHFKK</sequence>
<keyword evidence="1" id="KW-0812">Transmembrane</keyword>
<proteinExistence type="predicted"/>